<dbReference type="OrthoDB" id="7584850at2"/>
<dbReference type="KEGG" id="bic:LMTR13_23815"/>
<dbReference type="AlphaFoldDB" id="A0A1B1UJ13"/>
<organism evidence="1 2">
    <name type="scientific">Bradyrhizobium icense</name>
    <dbReference type="NCBI Taxonomy" id="1274631"/>
    <lineage>
        <taxon>Bacteria</taxon>
        <taxon>Pseudomonadati</taxon>
        <taxon>Pseudomonadota</taxon>
        <taxon>Alphaproteobacteria</taxon>
        <taxon>Hyphomicrobiales</taxon>
        <taxon>Nitrobacteraceae</taxon>
        <taxon>Bradyrhizobium</taxon>
    </lineage>
</organism>
<sequence>MSQAYAIEVSNRTVGIVVREERGFRFFSSERTFDILDGGHFRSAHAAERAARALVERRAGNWAAFTLGL</sequence>
<dbReference type="Proteomes" id="UP000092839">
    <property type="component" value="Chromosome"/>
</dbReference>
<gene>
    <name evidence="1" type="ORF">LMTR13_23815</name>
</gene>
<evidence type="ECO:0000313" key="1">
    <source>
        <dbReference type="EMBL" id="ANW02740.1"/>
    </source>
</evidence>
<dbReference type="RefSeq" id="WP_065729942.1">
    <property type="nucleotide sequence ID" value="NZ_CP016428.1"/>
</dbReference>
<evidence type="ECO:0000313" key="2">
    <source>
        <dbReference type="Proteomes" id="UP000092839"/>
    </source>
</evidence>
<reference evidence="1 2" key="1">
    <citation type="submission" date="2016-07" db="EMBL/GenBank/DDBJ databases">
        <title>Complete genome sequence of Bradyrhizobium icense LMTR 13T, a potential inoculant strain isolated from lima bean (Phaseolus lunatus) in Peru.</title>
        <authorList>
            <person name="Ormeno-Orrillo E."/>
            <person name="Duran D."/>
            <person name="Rogel M.A."/>
            <person name="Rey L."/>
            <person name="Imperial J."/>
            <person name="Ruiz-Argueso T."/>
            <person name="Martinez-Romero E."/>
        </authorList>
    </citation>
    <scope>NUCLEOTIDE SEQUENCE [LARGE SCALE GENOMIC DNA]</scope>
    <source>
        <strain evidence="1 2">LMTR 13</strain>
    </source>
</reference>
<protein>
    <submittedName>
        <fullName evidence="1">Uncharacterized protein</fullName>
    </submittedName>
</protein>
<proteinExistence type="predicted"/>
<keyword evidence="2" id="KW-1185">Reference proteome</keyword>
<name>A0A1B1UJ13_9BRAD</name>
<accession>A0A1B1UJ13</accession>
<dbReference type="EMBL" id="CP016428">
    <property type="protein sequence ID" value="ANW02740.1"/>
    <property type="molecule type" value="Genomic_DNA"/>
</dbReference>